<proteinExistence type="predicted"/>
<dbReference type="AlphaFoldDB" id="A0A699YWR4"/>
<organism evidence="1 2">
    <name type="scientific">Haematococcus lacustris</name>
    <name type="common">Green alga</name>
    <name type="synonym">Haematococcus pluvialis</name>
    <dbReference type="NCBI Taxonomy" id="44745"/>
    <lineage>
        <taxon>Eukaryota</taxon>
        <taxon>Viridiplantae</taxon>
        <taxon>Chlorophyta</taxon>
        <taxon>core chlorophytes</taxon>
        <taxon>Chlorophyceae</taxon>
        <taxon>CS clade</taxon>
        <taxon>Chlamydomonadales</taxon>
        <taxon>Haematococcaceae</taxon>
        <taxon>Haematococcus</taxon>
    </lineage>
</organism>
<feature type="non-terminal residue" evidence="1">
    <location>
        <position position="1"/>
    </location>
</feature>
<comment type="caution">
    <text evidence="1">The sequence shown here is derived from an EMBL/GenBank/DDBJ whole genome shotgun (WGS) entry which is preliminary data.</text>
</comment>
<sequence length="67" mass="7202">HDFLHDSTTSASSASTASRTGFLCTWSRWAAAVSAGRASWPPHHSWRQHSQALVQAAGQIVSVAWAL</sequence>
<evidence type="ECO:0000313" key="2">
    <source>
        <dbReference type="Proteomes" id="UP000485058"/>
    </source>
</evidence>
<dbReference type="Proteomes" id="UP000485058">
    <property type="component" value="Unassembled WGS sequence"/>
</dbReference>
<reference evidence="1 2" key="1">
    <citation type="submission" date="2020-02" db="EMBL/GenBank/DDBJ databases">
        <title>Draft genome sequence of Haematococcus lacustris strain NIES-144.</title>
        <authorList>
            <person name="Morimoto D."/>
            <person name="Nakagawa S."/>
            <person name="Yoshida T."/>
            <person name="Sawayama S."/>
        </authorList>
    </citation>
    <scope>NUCLEOTIDE SEQUENCE [LARGE SCALE GENOMIC DNA]</scope>
    <source>
        <strain evidence="1 2">NIES-144</strain>
    </source>
</reference>
<protein>
    <submittedName>
        <fullName evidence="1">Uncharacterized protein</fullName>
    </submittedName>
</protein>
<gene>
    <name evidence="1" type="ORF">HaLaN_10004</name>
</gene>
<feature type="non-terminal residue" evidence="1">
    <location>
        <position position="67"/>
    </location>
</feature>
<keyword evidence="2" id="KW-1185">Reference proteome</keyword>
<name>A0A699YWR4_HAELA</name>
<evidence type="ECO:0000313" key="1">
    <source>
        <dbReference type="EMBL" id="GFH14031.1"/>
    </source>
</evidence>
<dbReference type="EMBL" id="BLLF01000678">
    <property type="protein sequence ID" value="GFH14031.1"/>
    <property type="molecule type" value="Genomic_DNA"/>
</dbReference>
<accession>A0A699YWR4</accession>